<dbReference type="CDD" id="cd00093">
    <property type="entry name" value="HTH_XRE"/>
    <property type="match status" value="1"/>
</dbReference>
<dbReference type="PROSITE" id="PS50943">
    <property type="entry name" value="HTH_CROC1"/>
    <property type="match status" value="1"/>
</dbReference>
<dbReference type="Gene3D" id="1.10.260.40">
    <property type="entry name" value="lambda repressor-like DNA-binding domains"/>
    <property type="match status" value="1"/>
</dbReference>
<sequence>MPRTPRDPGVPQSPADYFGAELRAYREAAELSRPQLAERLGYSPQWIGQIEQGTSAPSEDFAKDCDTYFGTNGSFYRIWEWIKLSGQLQLLPPGFPEFLRREEKAVVMYIFEAMTVTGLFQTHDYAYEVLKAGRSKEEIEDLVGTRLDRQKILTGTNPPRVVVIFDEGALRRPVGGPEVMRGQIRHLIELAELPNVTLQIVPLNKGAYPGVMGAFTLITSDDEPDMVYIEGHVGGQLLSHTVTVREYGLRFDLIRGVAISTDDSLDLLHTILESL</sequence>
<evidence type="ECO:0000313" key="3">
    <source>
        <dbReference type="Proteomes" id="UP001597083"/>
    </source>
</evidence>
<dbReference type="Proteomes" id="UP001597083">
    <property type="component" value="Unassembled WGS sequence"/>
</dbReference>
<dbReference type="Pfam" id="PF13560">
    <property type="entry name" value="HTH_31"/>
    <property type="match status" value="1"/>
</dbReference>
<protein>
    <submittedName>
        <fullName evidence="2">Helix-turn-helix domain-containing protein</fullName>
    </submittedName>
</protein>
<dbReference type="EMBL" id="JBHTIR010000119">
    <property type="protein sequence ID" value="MFD0850786.1"/>
    <property type="molecule type" value="Genomic_DNA"/>
</dbReference>
<dbReference type="SUPFAM" id="SSF47413">
    <property type="entry name" value="lambda repressor-like DNA-binding domains"/>
    <property type="match status" value="1"/>
</dbReference>
<feature type="domain" description="HTH cro/C1-type" evidence="1">
    <location>
        <begin position="22"/>
        <end position="76"/>
    </location>
</feature>
<dbReference type="Pfam" id="PF19054">
    <property type="entry name" value="DUF5753"/>
    <property type="match status" value="1"/>
</dbReference>
<name>A0ABW3CB98_9ACTN</name>
<evidence type="ECO:0000313" key="2">
    <source>
        <dbReference type="EMBL" id="MFD0850786.1"/>
    </source>
</evidence>
<proteinExistence type="predicted"/>
<dbReference type="SMART" id="SM00530">
    <property type="entry name" value="HTH_XRE"/>
    <property type="match status" value="1"/>
</dbReference>
<dbReference type="InterPro" id="IPR001387">
    <property type="entry name" value="Cro/C1-type_HTH"/>
</dbReference>
<dbReference type="InterPro" id="IPR043917">
    <property type="entry name" value="DUF5753"/>
</dbReference>
<organism evidence="2 3">
    <name type="scientific">Actinomadura adrarensis</name>
    <dbReference type="NCBI Taxonomy" id="1819600"/>
    <lineage>
        <taxon>Bacteria</taxon>
        <taxon>Bacillati</taxon>
        <taxon>Actinomycetota</taxon>
        <taxon>Actinomycetes</taxon>
        <taxon>Streptosporangiales</taxon>
        <taxon>Thermomonosporaceae</taxon>
        <taxon>Actinomadura</taxon>
    </lineage>
</organism>
<accession>A0ABW3CB98</accession>
<dbReference type="InterPro" id="IPR010982">
    <property type="entry name" value="Lambda_DNA-bd_dom_sf"/>
</dbReference>
<gene>
    <name evidence="2" type="ORF">ACFQ07_00915</name>
</gene>
<reference evidence="3" key="1">
    <citation type="journal article" date="2019" name="Int. J. Syst. Evol. Microbiol.">
        <title>The Global Catalogue of Microorganisms (GCM) 10K type strain sequencing project: providing services to taxonomists for standard genome sequencing and annotation.</title>
        <authorList>
            <consortium name="The Broad Institute Genomics Platform"/>
            <consortium name="The Broad Institute Genome Sequencing Center for Infectious Disease"/>
            <person name="Wu L."/>
            <person name="Ma J."/>
        </authorList>
    </citation>
    <scope>NUCLEOTIDE SEQUENCE [LARGE SCALE GENOMIC DNA]</scope>
    <source>
        <strain evidence="3">JCM 31696</strain>
    </source>
</reference>
<comment type="caution">
    <text evidence="2">The sequence shown here is derived from an EMBL/GenBank/DDBJ whole genome shotgun (WGS) entry which is preliminary data.</text>
</comment>
<keyword evidence="3" id="KW-1185">Reference proteome</keyword>
<evidence type="ECO:0000259" key="1">
    <source>
        <dbReference type="PROSITE" id="PS50943"/>
    </source>
</evidence>